<proteinExistence type="predicted"/>
<dbReference type="Gene3D" id="3.40.50.1820">
    <property type="entry name" value="alpha/beta hydrolase"/>
    <property type="match status" value="1"/>
</dbReference>
<evidence type="ECO:0000313" key="3">
    <source>
        <dbReference type="Proteomes" id="UP001586593"/>
    </source>
</evidence>
<sequence>MSSAFLVKEHLFEGQHVREYPRATAHSQDDGLYLSVKQYIPKDNLNAQPGDITIIGGHANGFVKELYEPLWEDLVKALHIHGIRVRGIWVADVAWQGQSAIVNGDSVGNDPSWHDHPRDLLAMVNHFRKEMPRPLVGMGHSFGASMIVELATIHPRLFQHLVLLDATISRFAGSGPSYSFSPMTLSTFRRDLWPSRQEAEASFRRSNFYKTWDPRVFDAWVKYGLRDTPTKIYPQPGQVTLTTTKHMEVFTYNRPVAQAYDQDGRRVVDSSKVPDISDAMANAPFYRAEPLQIAEKLPSLRPSVLWLYGSKSEIGTPVVRKDNVGRCGAGVGGSGGVQAGMVKDVVVEGFGHLFPMEVTTLTAEHAAASIVPAVERWRREEAEFQAWAQKPDIEKQVIDDDFKKKVESLKAKPKI</sequence>
<comment type="caution">
    <text evidence="2">The sequence shown here is derived from an EMBL/GenBank/DDBJ whole genome shotgun (WGS) entry which is preliminary data.</text>
</comment>
<reference evidence="2 3" key="1">
    <citation type="journal article" date="2024" name="Commun. Biol.">
        <title>Comparative genomic analysis of thermophilic fungi reveals convergent evolutionary adaptations and gene losses.</title>
        <authorList>
            <person name="Steindorff A.S."/>
            <person name="Aguilar-Pontes M.V."/>
            <person name="Robinson A.J."/>
            <person name="Andreopoulos B."/>
            <person name="LaButti K."/>
            <person name="Kuo A."/>
            <person name="Mondo S."/>
            <person name="Riley R."/>
            <person name="Otillar R."/>
            <person name="Haridas S."/>
            <person name="Lipzen A."/>
            <person name="Grimwood J."/>
            <person name="Schmutz J."/>
            <person name="Clum A."/>
            <person name="Reid I.D."/>
            <person name="Moisan M.C."/>
            <person name="Butler G."/>
            <person name="Nguyen T.T.M."/>
            <person name="Dewar K."/>
            <person name="Conant G."/>
            <person name="Drula E."/>
            <person name="Henrissat B."/>
            <person name="Hansel C."/>
            <person name="Singer S."/>
            <person name="Hutchinson M.I."/>
            <person name="de Vries R.P."/>
            <person name="Natvig D.O."/>
            <person name="Powell A.J."/>
            <person name="Tsang A."/>
            <person name="Grigoriev I.V."/>
        </authorList>
    </citation>
    <scope>NUCLEOTIDE SEQUENCE [LARGE SCALE GENOMIC DNA]</scope>
    <source>
        <strain evidence="2 3">ATCC 24622</strain>
    </source>
</reference>
<dbReference type="Pfam" id="PF12697">
    <property type="entry name" value="Abhydrolase_6"/>
    <property type="match status" value="1"/>
</dbReference>
<dbReference type="Proteomes" id="UP001586593">
    <property type="component" value="Unassembled WGS sequence"/>
</dbReference>
<evidence type="ECO:0000313" key="2">
    <source>
        <dbReference type="EMBL" id="KAL1861574.1"/>
    </source>
</evidence>
<dbReference type="EMBL" id="JAZHXJ010000421">
    <property type="protein sequence ID" value="KAL1861574.1"/>
    <property type="molecule type" value="Genomic_DNA"/>
</dbReference>
<name>A0ABR3WH05_9PEZI</name>
<dbReference type="SUPFAM" id="SSF53474">
    <property type="entry name" value="alpha/beta-Hydrolases"/>
    <property type="match status" value="1"/>
</dbReference>
<dbReference type="InterPro" id="IPR029058">
    <property type="entry name" value="AB_hydrolase_fold"/>
</dbReference>
<dbReference type="InterPro" id="IPR000073">
    <property type="entry name" value="AB_hydrolase_1"/>
</dbReference>
<feature type="domain" description="AB hydrolase-1" evidence="1">
    <location>
        <begin position="86"/>
        <end position="219"/>
    </location>
</feature>
<keyword evidence="3" id="KW-1185">Reference proteome</keyword>
<protein>
    <recommendedName>
        <fullName evidence="1">AB hydrolase-1 domain-containing protein</fullName>
    </recommendedName>
</protein>
<gene>
    <name evidence="2" type="ORF">VTK73DRAFT_7048</name>
</gene>
<organism evidence="2 3">
    <name type="scientific">Phialemonium thermophilum</name>
    <dbReference type="NCBI Taxonomy" id="223376"/>
    <lineage>
        <taxon>Eukaryota</taxon>
        <taxon>Fungi</taxon>
        <taxon>Dikarya</taxon>
        <taxon>Ascomycota</taxon>
        <taxon>Pezizomycotina</taxon>
        <taxon>Sordariomycetes</taxon>
        <taxon>Sordariomycetidae</taxon>
        <taxon>Cephalothecales</taxon>
        <taxon>Cephalothecaceae</taxon>
        <taxon>Phialemonium</taxon>
    </lineage>
</organism>
<evidence type="ECO:0000259" key="1">
    <source>
        <dbReference type="Pfam" id="PF12697"/>
    </source>
</evidence>
<accession>A0ABR3WH05</accession>